<feature type="region of interest" description="Disordered" evidence="1">
    <location>
        <begin position="60"/>
        <end position="81"/>
    </location>
</feature>
<dbReference type="AlphaFoldDB" id="A0A2M6UWS3"/>
<evidence type="ECO:0000313" key="3">
    <source>
        <dbReference type="Proteomes" id="UP000230791"/>
    </source>
</evidence>
<comment type="caution">
    <text evidence="2">The sequence shown here is derived from an EMBL/GenBank/DDBJ whole genome shotgun (WGS) entry which is preliminary data.</text>
</comment>
<evidence type="ECO:0000256" key="1">
    <source>
        <dbReference type="SAM" id="MobiDB-lite"/>
    </source>
</evidence>
<protein>
    <submittedName>
        <fullName evidence="2">Uncharacterized protein</fullName>
    </submittedName>
</protein>
<feature type="non-terminal residue" evidence="2">
    <location>
        <position position="81"/>
    </location>
</feature>
<dbReference type="Proteomes" id="UP000230791">
    <property type="component" value="Unassembled WGS sequence"/>
</dbReference>
<feature type="compositionally biased region" description="Basic and acidic residues" evidence="1">
    <location>
        <begin position="63"/>
        <end position="81"/>
    </location>
</feature>
<organism evidence="2 3">
    <name type="scientific">Bartonella tribocorum</name>
    <dbReference type="NCBI Taxonomy" id="85701"/>
    <lineage>
        <taxon>Bacteria</taxon>
        <taxon>Pseudomonadati</taxon>
        <taxon>Pseudomonadota</taxon>
        <taxon>Alphaproteobacteria</taxon>
        <taxon>Hyphomicrobiales</taxon>
        <taxon>Bartonellaceae</taxon>
        <taxon>Bartonella</taxon>
    </lineage>
</organism>
<feature type="compositionally biased region" description="Polar residues" evidence="1">
    <location>
        <begin position="1"/>
        <end position="12"/>
    </location>
</feature>
<reference evidence="2 3" key="1">
    <citation type="submission" date="2017-06" db="EMBL/GenBank/DDBJ databases">
        <title>Draft genome of Bartonella tribocorum C635.</title>
        <authorList>
            <person name="Hadjadj L."/>
            <person name="Jiyipong T."/>
            <person name="Diene S.M."/>
            <person name="Morand S."/>
            <person name="Rolain J.-M."/>
        </authorList>
    </citation>
    <scope>NUCLEOTIDE SEQUENCE [LARGE SCALE GENOMIC DNA]</scope>
    <source>
        <strain evidence="2 3">C635</strain>
    </source>
</reference>
<sequence length="81" mass="9088">MHQPNSCRTNKISSKKQYKVLKPNHLPRGNITSNNPLSLAKQLILLPHCFFSQKKKRIMTQGEADKGEADKGEADKGEADK</sequence>
<gene>
    <name evidence="2" type="ORF">CEV08_03720</name>
</gene>
<dbReference type="EMBL" id="NJPP01000007">
    <property type="protein sequence ID" value="PIT70534.1"/>
    <property type="molecule type" value="Genomic_DNA"/>
</dbReference>
<evidence type="ECO:0000313" key="2">
    <source>
        <dbReference type="EMBL" id="PIT70534.1"/>
    </source>
</evidence>
<dbReference type="RefSeq" id="WP_208436831.1">
    <property type="nucleotide sequence ID" value="NZ_CADDYJ010000002.1"/>
</dbReference>
<feature type="region of interest" description="Disordered" evidence="1">
    <location>
        <begin position="1"/>
        <end position="33"/>
    </location>
</feature>
<name>A0A2M6UWS3_9HYPH</name>
<proteinExistence type="predicted"/>
<accession>A0A2M6UWS3</accession>